<dbReference type="EC" id="3.6.4.13" evidence="2"/>
<keyword evidence="4" id="KW-0547">Nucleotide-binding</keyword>
<feature type="domain" description="Helicase ATP-binding" evidence="19">
    <location>
        <begin position="475"/>
        <end position="646"/>
    </location>
</feature>
<dbReference type="InterPro" id="IPR016135">
    <property type="entry name" value="UBQ-conjugating_enzyme/RWD"/>
</dbReference>
<dbReference type="SMART" id="SM00490">
    <property type="entry name" value="HELICc"/>
    <property type="match status" value="1"/>
</dbReference>
<feature type="zinc finger region" description="C3H1-type" evidence="15">
    <location>
        <begin position="247"/>
        <end position="275"/>
    </location>
</feature>
<evidence type="ECO:0000259" key="18">
    <source>
        <dbReference type="PROSITE" id="PS50103"/>
    </source>
</evidence>
<reference evidence="21" key="1">
    <citation type="submission" date="2022-01" db="EMBL/GenBank/DDBJ databases">
        <authorList>
            <person name="King R."/>
        </authorList>
    </citation>
    <scope>NUCLEOTIDE SEQUENCE</scope>
</reference>
<evidence type="ECO:0000256" key="10">
    <source>
        <dbReference type="ARBA" id="ARBA00023054"/>
    </source>
</evidence>
<dbReference type="InterPro" id="IPR007502">
    <property type="entry name" value="Helicase-assoc_dom"/>
</dbReference>
<dbReference type="SMART" id="SM00847">
    <property type="entry name" value="HA2"/>
    <property type="match status" value="1"/>
</dbReference>
<feature type="domain" description="C3H1-type" evidence="18">
    <location>
        <begin position="247"/>
        <end position="275"/>
    </location>
</feature>
<evidence type="ECO:0000256" key="2">
    <source>
        <dbReference type="ARBA" id="ARBA00012552"/>
    </source>
</evidence>
<keyword evidence="7" id="KW-0347">Helicase</keyword>
<dbReference type="FunFam" id="3.40.50.300:FF:000284">
    <property type="entry name" value="probable ATP-dependent RNA helicase YTHDC2"/>
    <property type="match status" value="1"/>
</dbReference>
<dbReference type="InterPro" id="IPR000571">
    <property type="entry name" value="Znf_CCCH"/>
</dbReference>
<evidence type="ECO:0000256" key="12">
    <source>
        <dbReference type="ARBA" id="ARBA00057709"/>
    </source>
</evidence>
<evidence type="ECO:0000256" key="8">
    <source>
        <dbReference type="ARBA" id="ARBA00022833"/>
    </source>
</evidence>
<dbReference type="SMART" id="SM00487">
    <property type="entry name" value="DEXDc"/>
    <property type="match status" value="1"/>
</dbReference>
<evidence type="ECO:0000259" key="19">
    <source>
        <dbReference type="PROSITE" id="PS51192"/>
    </source>
</evidence>
<dbReference type="InterPro" id="IPR011709">
    <property type="entry name" value="DEAD-box_helicase_OB_fold"/>
</dbReference>
<evidence type="ECO:0000256" key="4">
    <source>
        <dbReference type="ARBA" id="ARBA00022741"/>
    </source>
</evidence>
<comment type="catalytic activity">
    <reaction evidence="11">
        <text>ATP + H2O = ADP + phosphate + H(+)</text>
        <dbReference type="Rhea" id="RHEA:13065"/>
        <dbReference type="ChEBI" id="CHEBI:15377"/>
        <dbReference type="ChEBI" id="CHEBI:15378"/>
        <dbReference type="ChEBI" id="CHEBI:30616"/>
        <dbReference type="ChEBI" id="CHEBI:43474"/>
        <dbReference type="ChEBI" id="CHEBI:456216"/>
        <dbReference type="EC" id="3.6.4.13"/>
    </reaction>
</comment>
<dbReference type="InterPro" id="IPR059023">
    <property type="entry name" value="RNA_hel_CTD"/>
</dbReference>
<protein>
    <recommendedName>
        <fullName evidence="13">Putative ATP-dependent RNA helicase DHX57</fullName>
        <ecNumber evidence="2">3.6.4.13</ecNumber>
    </recommendedName>
    <alternativeName>
        <fullName evidence="14">DEAH box protein 57</fullName>
    </alternativeName>
</protein>
<dbReference type="InterPro" id="IPR011545">
    <property type="entry name" value="DEAD/DEAH_box_helicase_dom"/>
</dbReference>
<evidence type="ECO:0000256" key="7">
    <source>
        <dbReference type="ARBA" id="ARBA00022806"/>
    </source>
</evidence>
<dbReference type="GO" id="GO:0016787">
    <property type="term" value="F:hydrolase activity"/>
    <property type="evidence" value="ECO:0007669"/>
    <property type="project" value="UniProtKB-KW"/>
</dbReference>
<dbReference type="GO" id="GO:0005524">
    <property type="term" value="F:ATP binding"/>
    <property type="evidence" value="ECO:0007669"/>
    <property type="project" value="UniProtKB-KW"/>
</dbReference>
<dbReference type="Pfam" id="PF04408">
    <property type="entry name" value="WHD_HA2"/>
    <property type="match status" value="1"/>
</dbReference>
<evidence type="ECO:0000256" key="3">
    <source>
        <dbReference type="ARBA" id="ARBA00022723"/>
    </source>
</evidence>
<dbReference type="Pfam" id="PF00642">
    <property type="entry name" value="zf-CCCH"/>
    <property type="match status" value="1"/>
</dbReference>
<dbReference type="GO" id="GO:0003723">
    <property type="term" value="F:RNA binding"/>
    <property type="evidence" value="ECO:0007669"/>
    <property type="project" value="TreeGrafter"/>
</dbReference>
<sequence length="1296" mass="149511">MDGESKALISDCFLRTLPTDIHATNAKKEVPEPKNAPHKTEMQLLSLREETQNMIESTLKYIHGDNFEFSKLDDYEHKNSKIKGSYWREKGELVIKGGSDYSGLVSEGREGKMKMYALIKLESYGFEVRHSLEVLNMFEDNVDDSINFLYEKYFPTKRKANDNNAQLDELSTEERYEQMNDELESLKSIFHDEIQEIEKHSIWQFQLRLDYLLKFSPSEEKKAELKKKLEMEAQFQELQRLKLNKKKNKVEKCRNVLEKGKCKYGMKCKFSHDINRDDDDNTDGPNSSKQFNKKTDTTQEDRKTWILEIRFPKWCHYPSQPPIILLRNKIGDIPKSICLRINQRLIDESRELAKDQIPSVYSVVDLLKNEDDILNFLKKAESFYTYPPCDISIFDYDPDNLNGIINESDEEDLPTHYEMGKVDKFDKQALSDAEILRENVKLVKRFNEKLDTPAYKKMLGGRKNLPTWPMRNEILKVIKENQVCIISGETGSGKSTQTPQFILDDWLEKSTNSNKPENVEIIVTQPRRIATIGVAERISDERCEKIGSIVGYQIRLENKISASTRLTFCTTGILLRRLYSDPLLSSINYVIIDEVHERSEESDFLLLILKGLLEKRKDLKIILMSATLNAKLFSDYFNGAPVINIKGRTFPVRQIYLEDILESTQFVLEADSQYCKKLSKRDEEALMQELEYMDIQANMNPPPRSIRDENLSLSDLLARYQGYSKTACKSLFIMDHFKINPELIEAILDYIIECDEKDWPQEGSILVFLPGLGEIQSVYDALMDSKNFGPRTDKFIIIPLHSSLSSEDQSMIFRKFNRKRKIILSTNIAETSVTIDDVVFVIDCGQHKEKHFDNNRNMESLDTSWISRANCSQRRGRAGRVMAGVCFHIFTKHRHDNHLLAQPIPEIHRIPLEQLLLRIKMLNNFHGRKIHEVLSKCIEPPTMESVEAAIKRLQNLGAFEKENLTPLGSHLALLPVDVRIGKLMLFGAIFQCLDSVLTICACLSHKSPFVSPFTKRQEANARKRQFSIANSDHLTVLNAYKKWREAYKKSRYAGQVYAEENFLSIKTLETIGEMKYQFLELLISIGFVPVDLPKKQRGRVFDDNVFDITGKILNANSENSRLISGILCASLYPNIIKILTPEKNYVATLSGAMPRSFQASELKFKTKEDGYVALHPSSVNASVGVFQSPFLIYQEKVKTSRVFIRDCTMVQMIPLILFSGSDIRIELHNGEFMFLLEDGWLIIQASCLKTAECMKHMRKELMNILNEKIKDPLLNLWNHDQGKRVIGTIIHLLTKE</sequence>
<dbReference type="Pfam" id="PF00271">
    <property type="entry name" value="Helicase_C"/>
    <property type="match status" value="1"/>
</dbReference>
<dbReference type="Pfam" id="PF26026">
    <property type="entry name" value="RNA_hel_CTD"/>
    <property type="match status" value="1"/>
</dbReference>
<gene>
    <name evidence="21" type="ORF">CHIRRI_LOCUS11115</name>
</gene>
<dbReference type="Proteomes" id="UP001153620">
    <property type="component" value="Chromosome 3"/>
</dbReference>
<dbReference type="PANTHER" id="PTHR18934">
    <property type="entry name" value="ATP-DEPENDENT RNA HELICASE"/>
    <property type="match status" value="1"/>
</dbReference>
<comment type="similarity">
    <text evidence="1">Belongs to the DEAD box helicase family. DEAH subfamily.</text>
</comment>
<dbReference type="Pfam" id="PF07717">
    <property type="entry name" value="OB_NTP_bind"/>
    <property type="match status" value="1"/>
</dbReference>
<dbReference type="Gene3D" id="1.20.120.1080">
    <property type="match status" value="1"/>
</dbReference>
<dbReference type="PROSITE" id="PS51192">
    <property type="entry name" value="HELICASE_ATP_BIND_1"/>
    <property type="match status" value="1"/>
</dbReference>
<dbReference type="PROSITE" id="PS51194">
    <property type="entry name" value="HELICASE_CTER"/>
    <property type="match status" value="1"/>
</dbReference>
<keyword evidence="6" id="KW-0378">Hydrolase</keyword>
<dbReference type="Gene3D" id="3.40.50.300">
    <property type="entry name" value="P-loop containing nucleotide triphosphate hydrolases"/>
    <property type="match status" value="2"/>
</dbReference>
<dbReference type="EMBL" id="OU895879">
    <property type="protein sequence ID" value="CAG9808273.1"/>
    <property type="molecule type" value="Genomic_DNA"/>
</dbReference>
<dbReference type="OrthoDB" id="5600252at2759"/>
<dbReference type="Pfam" id="PF00270">
    <property type="entry name" value="DEAD"/>
    <property type="match status" value="1"/>
</dbReference>
<evidence type="ECO:0000256" key="16">
    <source>
        <dbReference type="SAM" id="Coils"/>
    </source>
</evidence>
<dbReference type="Pfam" id="PF21010">
    <property type="entry name" value="HA2_C"/>
    <property type="match status" value="1"/>
</dbReference>
<dbReference type="InterPro" id="IPR014001">
    <property type="entry name" value="Helicase_ATP-bd"/>
</dbReference>
<evidence type="ECO:0000256" key="1">
    <source>
        <dbReference type="ARBA" id="ARBA00008792"/>
    </source>
</evidence>
<dbReference type="InterPro" id="IPR006575">
    <property type="entry name" value="RWD_dom"/>
</dbReference>
<evidence type="ECO:0000256" key="6">
    <source>
        <dbReference type="ARBA" id="ARBA00022801"/>
    </source>
</evidence>
<keyword evidence="3 15" id="KW-0479">Metal-binding</keyword>
<keyword evidence="9" id="KW-0067">ATP-binding</keyword>
<dbReference type="Gene3D" id="3.10.110.10">
    <property type="entry name" value="Ubiquitin Conjugating Enzyme"/>
    <property type="match status" value="1"/>
</dbReference>
<dbReference type="InterPro" id="IPR036855">
    <property type="entry name" value="Znf_CCCH_sf"/>
</dbReference>
<dbReference type="FunFam" id="1.20.120.1080:FF:000002">
    <property type="entry name" value="Putative ATP-dependent RNA helicase DHX36"/>
    <property type="match status" value="1"/>
</dbReference>
<proteinExistence type="inferred from homology"/>
<evidence type="ECO:0000256" key="9">
    <source>
        <dbReference type="ARBA" id="ARBA00022840"/>
    </source>
</evidence>
<dbReference type="SUPFAM" id="SSF52540">
    <property type="entry name" value="P-loop containing nucleoside triphosphate hydrolases"/>
    <property type="match status" value="1"/>
</dbReference>
<keyword evidence="8 15" id="KW-0862">Zinc</keyword>
<comment type="function">
    <text evidence="12">Probable ATP-binding RNA helicase.</text>
</comment>
<evidence type="ECO:0000313" key="22">
    <source>
        <dbReference type="Proteomes" id="UP001153620"/>
    </source>
</evidence>
<dbReference type="FunFam" id="3.40.50.300:FF:000325">
    <property type="entry name" value="ATP-dependent RNA helicase DHX29"/>
    <property type="match status" value="1"/>
</dbReference>
<dbReference type="SMART" id="SM00356">
    <property type="entry name" value="ZnF_C3H1"/>
    <property type="match status" value="1"/>
</dbReference>
<dbReference type="GO" id="GO:0003724">
    <property type="term" value="F:RNA helicase activity"/>
    <property type="evidence" value="ECO:0007669"/>
    <property type="project" value="UniProtKB-EC"/>
</dbReference>
<dbReference type="SUPFAM" id="SSF90229">
    <property type="entry name" value="CCCH zinc finger"/>
    <property type="match status" value="1"/>
</dbReference>
<dbReference type="PANTHER" id="PTHR18934:SF145">
    <property type="entry name" value="ATP-DEPENDENT RNA HELICASE DHX57-RELATED"/>
    <property type="match status" value="1"/>
</dbReference>
<accession>A0A9N9WVY5</accession>
<dbReference type="PROSITE" id="PS50103">
    <property type="entry name" value="ZF_C3H1"/>
    <property type="match status" value="1"/>
</dbReference>
<keyword evidence="10 16" id="KW-0175">Coiled coil</keyword>
<keyword evidence="22" id="KW-1185">Reference proteome</keyword>
<name>A0A9N9WVY5_9DIPT</name>
<evidence type="ECO:0000256" key="13">
    <source>
        <dbReference type="ARBA" id="ARBA00071682"/>
    </source>
</evidence>
<dbReference type="Pfam" id="PF05773">
    <property type="entry name" value="RWD"/>
    <property type="match status" value="1"/>
</dbReference>
<evidence type="ECO:0000259" key="20">
    <source>
        <dbReference type="PROSITE" id="PS51194"/>
    </source>
</evidence>
<dbReference type="InterPro" id="IPR027417">
    <property type="entry name" value="P-loop_NTPase"/>
</dbReference>
<evidence type="ECO:0000256" key="15">
    <source>
        <dbReference type="PROSITE-ProRule" id="PRU00723"/>
    </source>
</evidence>
<reference evidence="21" key="2">
    <citation type="submission" date="2022-10" db="EMBL/GenBank/DDBJ databases">
        <authorList>
            <consortium name="ENA_rothamsted_submissions"/>
            <consortium name="culmorum"/>
            <person name="King R."/>
        </authorList>
    </citation>
    <scope>NUCLEOTIDE SEQUENCE</scope>
</reference>
<evidence type="ECO:0000256" key="11">
    <source>
        <dbReference type="ARBA" id="ARBA00047984"/>
    </source>
</evidence>
<dbReference type="CDD" id="cd18791">
    <property type="entry name" value="SF2_C_RHA"/>
    <property type="match status" value="1"/>
</dbReference>
<dbReference type="InterPro" id="IPR001650">
    <property type="entry name" value="Helicase_C-like"/>
</dbReference>
<evidence type="ECO:0000256" key="5">
    <source>
        <dbReference type="ARBA" id="ARBA00022771"/>
    </source>
</evidence>
<feature type="region of interest" description="Disordered" evidence="17">
    <location>
        <begin position="274"/>
        <end position="297"/>
    </location>
</feature>
<dbReference type="InterPro" id="IPR048333">
    <property type="entry name" value="HA2_WH"/>
</dbReference>
<dbReference type="GO" id="GO:0008270">
    <property type="term" value="F:zinc ion binding"/>
    <property type="evidence" value="ECO:0007669"/>
    <property type="project" value="UniProtKB-KW"/>
</dbReference>
<evidence type="ECO:0000313" key="21">
    <source>
        <dbReference type="EMBL" id="CAG9808273.1"/>
    </source>
</evidence>
<dbReference type="Gene3D" id="4.10.1000.10">
    <property type="entry name" value="Zinc finger, CCCH-type"/>
    <property type="match status" value="1"/>
</dbReference>
<organism evidence="21 22">
    <name type="scientific">Chironomus riparius</name>
    <dbReference type="NCBI Taxonomy" id="315576"/>
    <lineage>
        <taxon>Eukaryota</taxon>
        <taxon>Metazoa</taxon>
        <taxon>Ecdysozoa</taxon>
        <taxon>Arthropoda</taxon>
        <taxon>Hexapoda</taxon>
        <taxon>Insecta</taxon>
        <taxon>Pterygota</taxon>
        <taxon>Neoptera</taxon>
        <taxon>Endopterygota</taxon>
        <taxon>Diptera</taxon>
        <taxon>Nematocera</taxon>
        <taxon>Chironomoidea</taxon>
        <taxon>Chironomidae</taxon>
        <taxon>Chironominae</taxon>
        <taxon>Chironomus</taxon>
    </lineage>
</organism>
<feature type="domain" description="Helicase C-terminal" evidence="20">
    <location>
        <begin position="746"/>
        <end position="923"/>
    </location>
</feature>
<feature type="coiled-coil region" evidence="16">
    <location>
        <begin position="169"/>
        <end position="196"/>
    </location>
</feature>
<keyword evidence="5 15" id="KW-0863">Zinc-finger</keyword>
<evidence type="ECO:0000256" key="17">
    <source>
        <dbReference type="SAM" id="MobiDB-lite"/>
    </source>
</evidence>
<dbReference type="CDD" id="cd23825">
    <property type="entry name" value="RWD_DHX57"/>
    <property type="match status" value="1"/>
</dbReference>
<dbReference type="CDD" id="cd17917">
    <property type="entry name" value="DEXHc_RHA-like"/>
    <property type="match status" value="1"/>
</dbReference>
<evidence type="ECO:0000256" key="14">
    <source>
        <dbReference type="ARBA" id="ARBA00083389"/>
    </source>
</evidence>